<protein>
    <submittedName>
        <fullName evidence="10">Acyl-CoA dehydrogenase NM domain-like</fullName>
    </submittedName>
</protein>
<evidence type="ECO:0000259" key="8">
    <source>
        <dbReference type="Pfam" id="PF02770"/>
    </source>
</evidence>
<dbReference type="HOGENOM" id="CLU_018204_5_2_6"/>
<dbReference type="InterPro" id="IPR009100">
    <property type="entry name" value="AcylCoA_DH/oxidase_NM_dom_sf"/>
</dbReference>
<keyword evidence="5 6" id="KW-0560">Oxidoreductase</keyword>
<dbReference type="Pfam" id="PF02770">
    <property type="entry name" value="Acyl-CoA_dh_M"/>
    <property type="match status" value="1"/>
</dbReference>
<dbReference type="KEGG" id="acx:Achr_20960"/>
<gene>
    <name evidence="10" type="ORF">Achr_20960</name>
</gene>
<accession>A0A0C4WMG9</accession>
<dbReference type="CDD" id="cd00567">
    <property type="entry name" value="ACAD"/>
    <property type="match status" value="1"/>
</dbReference>
<dbReference type="InterPro" id="IPR036250">
    <property type="entry name" value="AcylCo_DH-like_C"/>
</dbReference>
<evidence type="ECO:0000313" key="11">
    <source>
        <dbReference type="Proteomes" id="UP000068210"/>
    </source>
</evidence>
<dbReference type="AlphaFoldDB" id="A0A0C4WMG9"/>
<keyword evidence="3 6" id="KW-0285">Flavoprotein</keyword>
<dbReference type="InterPro" id="IPR013786">
    <property type="entry name" value="AcylCoA_DH/ox_N"/>
</dbReference>
<dbReference type="Pfam" id="PF00441">
    <property type="entry name" value="Acyl-CoA_dh_1"/>
    <property type="match status" value="1"/>
</dbReference>
<keyword evidence="11" id="KW-1185">Reference proteome</keyword>
<evidence type="ECO:0000256" key="2">
    <source>
        <dbReference type="ARBA" id="ARBA00009347"/>
    </source>
</evidence>
<dbReference type="PANTHER" id="PTHR43884">
    <property type="entry name" value="ACYL-COA DEHYDROGENASE"/>
    <property type="match status" value="1"/>
</dbReference>
<dbReference type="Gene3D" id="1.20.140.10">
    <property type="entry name" value="Butyryl-CoA Dehydrogenase, subunit A, domain 3"/>
    <property type="match status" value="1"/>
</dbReference>
<dbReference type="RefSeq" id="WP_039804159.1">
    <property type="nucleotide sequence ID" value="NZ_CP010415.1"/>
</dbReference>
<dbReference type="SUPFAM" id="SSF56645">
    <property type="entry name" value="Acyl-CoA dehydrogenase NM domain-like"/>
    <property type="match status" value="1"/>
</dbReference>
<dbReference type="STRING" id="1328314.Achr_20960"/>
<dbReference type="InterPro" id="IPR009075">
    <property type="entry name" value="AcylCo_DH/oxidase_C"/>
</dbReference>
<keyword evidence="4 6" id="KW-0274">FAD</keyword>
<reference evidence="10 11" key="1">
    <citation type="journal article" date="2015" name="PLoS ONE">
        <title>Azotobacter Genomes: The Genome of Azotobacter chroococcum NCIMB 8003 (ATCC 4412).</title>
        <authorList>
            <person name="Robson R.L."/>
            <person name="Jones R."/>
            <person name="Robson R.M."/>
            <person name="Schwartz A."/>
            <person name="Richardson T.H."/>
        </authorList>
    </citation>
    <scope>NUCLEOTIDE SEQUENCE [LARGE SCALE GENOMIC DNA]</scope>
    <source>
        <strain evidence="10 11">NCIMB 8003</strain>
    </source>
</reference>
<proteinExistence type="inferred from homology"/>
<dbReference type="Pfam" id="PF02771">
    <property type="entry name" value="Acyl-CoA_dh_N"/>
    <property type="match status" value="1"/>
</dbReference>
<organism evidence="10 11">
    <name type="scientific">Azotobacter chroococcum NCIMB 8003</name>
    <dbReference type="NCBI Taxonomy" id="1328314"/>
    <lineage>
        <taxon>Bacteria</taxon>
        <taxon>Pseudomonadati</taxon>
        <taxon>Pseudomonadota</taxon>
        <taxon>Gammaproteobacteria</taxon>
        <taxon>Pseudomonadales</taxon>
        <taxon>Pseudomonadaceae</taxon>
        <taxon>Azotobacter</taxon>
    </lineage>
</organism>
<dbReference type="Proteomes" id="UP000068210">
    <property type="component" value="Chromosome"/>
</dbReference>
<evidence type="ECO:0000256" key="4">
    <source>
        <dbReference type="ARBA" id="ARBA00022827"/>
    </source>
</evidence>
<evidence type="ECO:0000256" key="3">
    <source>
        <dbReference type="ARBA" id="ARBA00022630"/>
    </source>
</evidence>
<evidence type="ECO:0000259" key="9">
    <source>
        <dbReference type="Pfam" id="PF02771"/>
    </source>
</evidence>
<evidence type="ECO:0000259" key="7">
    <source>
        <dbReference type="Pfam" id="PF00441"/>
    </source>
</evidence>
<feature type="domain" description="Acyl-CoA dehydrogenase/oxidase C-terminal" evidence="7">
    <location>
        <begin position="243"/>
        <end position="356"/>
    </location>
</feature>
<comment type="similarity">
    <text evidence="2 6">Belongs to the acyl-CoA dehydrogenase family.</text>
</comment>
<dbReference type="PANTHER" id="PTHR43884:SF20">
    <property type="entry name" value="ACYL-COA DEHYDROGENASE FADE28"/>
    <property type="match status" value="1"/>
</dbReference>
<feature type="domain" description="Acyl-CoA dehydrogenase/oxidase N-terminal" evidence="9">
    <location>
        <begin position="6"/>
        <end position="118"/>
    </location>
</feature>
<evidence type="ECO:0000256" key="6">
    <source>
        <dbReference type="RuleBase" id="RU362125"/>
    </source>
</evidence>
<dbReference type="GO" id="GO:0003995">
    <property type="term" value="F:acyl-CoA dehydrogenase activity"/>
    <property type="evidence" value="ECO:0007669"/>
    <property type="project" value="TreeGrafter"/>
</dbReference>
<dbReference type="Gene3D" id="2.40.110.10">
    <property type="entry name" value="Butyryl-CoA Dehydrogenase, subunit A, domain 2"/>
    <property type="match status" value="1"/>
</dbReference>
<dbReference type="SUPFAM" id="SSF47203">
    <property type="entry name" value="Acyl-CoA dehydrogenase C-terminal domain-like"/>
    <property type="match status" value="1"/>
</dbReference>
<dbReference type="InterPro" id="IPR046373">
    <property type="entry name" value="Acyl-CoA_Oxase/DH_mid-dom_sf"/>
</dbReference>
<dbReference type="GO" id="GO:0050660">
    <property type="term" value="F:flavin adenine dinucleotide binding"/>
    <property type="evidence" value="ECO:0007669"/>
    <property type="project" value="InterPro"/>
</dbReference>
<evidence type="ECO:0000256" key="5">
    <source>
        <dbReference type="ARBA" id="ARBA00023002"/>
    </source>
</evidence>
<sequence length="380" mass="41879">MDFQLSEEQQMLQDTVARLVRDHYGFEQREHFYRSEQGFSREFWQQLGELGLTSVPFAEAHGGFGGSGVDNLLIMTELGRGLCLEPYLQSQIHAGGLLQQLGSAEQRERLLPVLISGELQLAVALEEPQSHYRLHHVQTRAVRVEGGWELCGRKAVVIGGHSAGLLLVSARTGGEARDEQGISLFLVDARASGLSRRVYPTIDGPKACELFLDRVRVGDGDLLGEPGQALAALRYQQGRAIAAQCAEAIGSMEEACRLTLDYLKTRQQFGTPIGKFQALQHRMVDMRTELELATSMAILAACVADEADSEERSRRLAAAKFIIVRAGRFIAEQAIQLHGGIGMTWEYSLAHHAKRLVMLGHQLGDDDHHLAAYAQLLKTA</sequence>
<evidence type="ECO:0000313" key="10">
    <source>
        <dbReference type="EMBL" id="AJE21546.1"/>
    </source>
</evidence>
<evidence type="ECO:0000256" key="1">
    <source>
        <dbReference type="ARBA" id="ARBA00001974"/>
    </source>
</evidence>
<name>A0A0C4WMG9_9GAMM</name>
<dbReference type="EMBL" id="CP010415">
    <property type="protein sequence ID" value="AJE21546.1"/>
    <property type="molecule type" value="Genomic_DNA"/>
</dbReference>
<feature type="domain" description="Acyl-CoA oxidase/dehydrogenase middle" evidence="8">
    <location>
        <begin position="122"/>
        <end position="215"/>
    </location>
</feature>
<comment type="cofactor">
    <cofactor evidence="1 6">
        <name>FAD</name>
        <dbReference type="ChEBI" id="CHEBI:57692"/>
    </cofactor>
</comment>
<dbReference type="InterPro" id="IPR006091">
    <property type="entry name" value="Acyl-CoA_Oxase/DH_mid-dom"/>
</dbReference>
<dbReference type="InterPro" id="IPR037069">
    <property type="entry name" value="AcylCoA_DH/ox_N_sf"/>
</dbReference>
<dbReference type="Gene3D" id="1.10.540.10">
    <property type="entry name" value="Acyl-CoA dehydrogenase/oxidase, N-terminal domain"/>
    <property type="match status" value="1"/>
</dbReference>